<sequence length="329" mass="34415">MGWNARIVAGVAVLALAAGCQGGQKSGEDPRSTPPVKTPLPVQGLERIKAVSDRSSGASQEMVARCPAGKKVLGGGGQVIGGGREVRMSGLRPQPDGSGYWVRADEDGDGYAKAWSLEAYAMCAREPAGLEYLTAKSQDSVHPNEELPLGMLIGDRRRGAIVTCPAGKNLTGGGVEVLEASGNAVVSFTGGTNGETEGEDEPAELTARAFLKGGGTANPQIVGHAVCVDPLEKYHRMSNRDLSFEVEKKESKVSCVEGMRMLGLSVYVVQTGEPVAGENIFDALTLIGAVPNEKLEKAVLAAVPHAEFKEHNDSTWLIGGSVYCAKTVP</sequence>
<gene>
    <name evidence="1" type="ORF">GCM10009550_35580</name>
</gene>
<evidence type="ECO:0000313" key="2">
    <source>
        <dbReference type="Proteomes" id="UP001500665"/>
    </source>
</evidence>
<protein>
    <recommendedName>
        <fullName evidence="3">Lipoprotein</fullName>
    </recommendedName>
</protein>
<organism evidence="1 2">
    <name type="scientific">Actinocorallia libanotica</name>
    <dbReference type="NCBI Taxonomy" id="46162"/>
    <lineage>
        <taxon>Bacteria</taxon>
        <taxon>Bacillati</taxon>
        <taxon>Actinomycetota</taxon>
        <taxon>Actinomycetes</taxon>
        <taxon>Streptosporangiales</taxon>
        <taxon>Thermomonosporaceae</taxon>
        <taxon>Actinocorallia</taxon>
    </lineage>
</organism>
<comment type="caution">
    <text evidence="1">The sequence shown here is derived from an EMBL/GenBank/DDBJ whole genome shotgun (WGS) entry which is preliminary data.</text>
</comment>
<keyword evidence="2" id="KW-1185">Reference proteome</keyword>
<dbReference type="PROSITE" id="PS51257">
    <property type="entry name" value="PROKAR_LIPOPROTEIN"/>
    <property type="match status" value="1"/>
</dbReference>
<name>A0ABN1R8R7_9ACTN</name>
<reference evidence="1 2" key="1">
    <citation type="journal article" date="2019" name="Int. J. Syst. Evol. Microbiol.">
        <title>The Global Catalogue of Microorganisms (GCM) 10K type strain sequencing project: providing services to taxonomists for standard genome sequencing and annotation.</title>
        <authorList>
            <consortium name="The Broad Institute Genomics Platform"/>
            <consortium name="The Broad Institute Genome Sequencing Center for Infectious Disease"/>
            <person name="Wu L."/>
            <person name="Ma J."/>
        </authorList>
    </citation>
    <scope>NUCLEOTIDE SEQUENCE [LARGE SCALE GENOMIC DNA]</scope>
    <source>
        <strain evidence="1 2">JCM 10696</strain>
    </source>
</reference>
<accession>A0ABN1R8R7</accession>
<dbReference type="EMBL" id="BAAAHH010000013">
    <property type="protein sequence ID" value="GAA0953502.1"/>
    <property type="molecule type" value="Genomic_DNA"/>
</dbReference>
<evidence type="ECO:0000313" key="1">
    <source>
        <dbReference type="EMBL" id="GAA0953502.1"/>
    </source>
</evidence>
<dbReference type="Proteomes" id="UP001500665">
    <property type="component" value="Unassembled WGS sequence"/>
</dbReference>
<evidence type="ECO:0008006" key="3">
    <source>
        <dbReference type="Google" id="ProtNLM"/>
    </source>
</evidence>
<proteinExistence type="predicted"/>